<sequence length="115" mass="12976">MSITLQKLRAAAAMLDDDIESHQSHIPSSYSYSYSDEDLSNRIHRIERELADLPPNSPLRSNFQATLRDYRDKGAAGLMYQNGRTVKDSVNPDLKRGPVFVERCSISIVSDGEIY</sequence>
<accession>A0AAV9UQA9</accession>
<keyword evidence="2" id="KW-1185">Reference proteome</keyword>
<comment type="caution">
    <text evidence="1">The sequence shown here is derived from an EMBL/GenBank/DDBJ whole genome shotgun (WGS) entry which is preliminary data.</text>
</comment>
<gene>
    <name evidence="1" type="ORF">TWF730_010618</name>
</gene>
<dbReference type="AlphaFoldDB" id="A0AAV9UQA9"/>
<dbReference type="EMBL" id="JAVHNS010000008">
    <property type="protein sequence ID" value="KAK6346288.1"/>
    <property type="molecule type" value="Genomic_DNA"/>
</dbReference>
<name>A0AAV9UQA9_9PEZI</name>
<evidence type="ECO:0000313" key="1">
    <source>
        <dbReference type="EMBL" id="KAK6346288.1"/>
    </source>
</evidence>
<evidence type="ECO:0000313" key="2">
    <source>
        <dbReference type="Proteomes" id="UP001373714"/>
    </source>
</evidence>
<protein>
    <submittedName>
        <fullName evidence="1">Uncharacterized protein</fullName>
    </submittedName>
</protein>
<dbReference type="Proteomes" id="UP001373714">
    <property type="component" value="Unassembled WGS sequence"/>
</dbReference>
<proteinExistence type="predicted"/>
<organism evidence="1 2">
    <name type="scientific">Orbilia blumenaviensis</name>
    <dbReference type="NCBI Taxonomy" id="1796055"/>
    <lineage>
        <taxon>Eukaryota</taxon>
        <taxon>Fungi</taxon>
        <taxon>Dikarya</taxon>
        <taxon>Ascomycota</taxon>
        <taxon>Pezizomycotina</taxon>
        <taxon>Orbiliomycetes</taxon>
        <taxon>Orbiliales</taxon>
        <taxon>Orbiliaceae</taxon>
        <taxon>Orbilia</taxon>
    </lineage>
</organism>
<reference evidence="1 2" key="1">
    <citation type="submission" date="2019-10" db="EMBL/GenBank/DDBJ databases">
        <authorList>
            <person name="Palmer J.M."/>
        </authorList>
    </citation>
    <scope>NUCLEOTIDE SEQUENCE [LARGE SCALE GENOMIC DNA]</scope>
    <source>
        <strain evidence="1 2">TWF730</strain>
    </source>
</reference>